<feature type="transmembrane region" description="Helical" evidence="2">
    <location>
        <begin position="273"/>
        <end position="291"/>
    </location>
</feature>
<evidence type="ECO:0000256" key="1">
    <source>
        <dbReference type="SAM" id="MobiDB-lite"/>
    </source>
</evidence>
<evidence type="ECO:0000313" key="3">
    <source>
        <dbReference type="EMBL" id="MHO04644.1"/>
    </source>
</evidence>
<proteinExistence type="predicted"/>
<feature type="transmembrane region" description="Helical" evidence="2">
    <location>
        <begin position="297"/>
        <end position="318"/>
    </location>
</feature>
<dbReference type="EMBL" id="RNRV01000013">
    <property type="protein sequence ID" value="MHO04644.1"/>
    <property type="molecule type" value="Genomic_DNA"/>
</dbReference>
<sequence>MVSSIGQERNDEVAQALLNKIRQEEKSEAVAKELLSNIIQDLDSYKPLRVKLFEHTERYKKGFLESPGTLGLTAIGAASSLVGFVALPAAAGPAVVIGAFAVAGAAVASMAANYIVNRIANPILQHFVSKGFEPKSEIEKVQDLIDKSLRQNKNLSEYDKSKVFDGISSHIKDMSEKLLTVDVFSNGRRTPSSYESGEKLSSLNKALDVGYNYFKKPEPEPEPEKLEESDEAAQALLDKIVKDLDSYKPLRVKLYEHTERFKNGIIDAPGSRGLALVSAVGCLAAVAAIPAGAGSAVVMGAFAIAGAAQVSIAANYIVNRIANPILKFFASKGFDPKAEMEKVQDLIDVSVNQNRKIAEKDKEKVLSGVSSYIKNMSVSILTKEHKYGDRFPTSDSNENKLSWINNVLDKGFSKPKVEVENVVQPQPQPQPEVSSVELAANREPLRDVAPPSVDDMARRIAELEAALRKSDDEKEELQERLNELDDDRPSLKM</sequence>
<reference evidence="3" key="1">
    <citation type="submission" date="2018-10" db="EMBL/GenBank/DDBJ databases">
        <authorList>
            <consortium name="NARMS: The National Antimicrobial Resistance Monitoring System"/>
        </authorList>
    </citation>
    <scope>NUCLEOTIDE SEQUENCE [LARGE SCALE GENOMIC DNA]</scope>
    <source>
        <strain evidence="3">CVM N17EC0388</strain>
    </source>
</reference>
<gene>
    <name evidence="3" type="ORF">D9F05_09690</name>
</gene>
<feature type="transmembrane region" description="Helical" evidence="2">
    <location>
        <begin position="68"/>
        <end position="89"/>
    </location>
</feature>
<accession>A0A3L0VYX5</accession>
<feature type="compositionally biased region" description="Low complexity" evidence="1">
    <location>
        <begin position="421"/>
        <end position="437"/>
    </location>
</feature>
<feature type="transmembrane region" description="Helical" evidence="2">
    <location>
        <begin position="95"/>
        <end position="116"/>
    </location>
</feature>
<feature type="region of interest" description="Disordered" evidence="1">
    <location>
        <begin position="421"/>
        <end position="454"/>
    </location>
</feature>
<evidence type="ECO:0000256" key="2">
    <source>
        <dbReference type="SAM" id="Phobius"/>
    </source>
</evidence>
<name>A0A3L0VYX5_ECOLX</name>
<organism evidence="3">
    <name type="scientific">Escherichia coli</name>
    <dbReference type="NCBI Taxonomy" id="562"/>
    <lineage>
        <taxon>Bacteria</taxon>
        <taxon>Pseudomonadati</taxon>
        <taxon>Pseudomonadota</taxon>
        <taxon>Gammaproteobacteria</taxon>
        <taxon>Enterobacterales</taxon>
        <taxon>Enterobacteriaceae</taxon>
        <taxon>Escherichia</taxon>
    </lineage>
</organism>
<dbReference type="AlphaFoldDB" id="A0A3L0VYX5"/>
<keyword evidence="2" id="KW-0472">Membrane</keyword>
<comment type="caution">
    <text evidence="3">The sequence shown here is derived from an EMBL/GenBank/DDBJ whole genome shotgun (WGS) entry which is preliminary data.</text>
</comment>
<keyword evidence="2" id="KW-1133">Transmembrane helix</keyword>
<keyword evidence="2" id="KW-0812">Transmembrane</keyword>
<feature type="region of interest" description="Disordered" evidence="1">
    <location>
        <begin position="469"/>
        <end position="493"/>
    </location>
</feature>
<protein>
    <submittedName>
        <fullName evidence="3">Uncharacterized protein</fullName>
    </submittedName>
</protein>